<organism evidence="1 2">
    <name type="scientific">Trichothecium roseum</name>
    <dbReference type="NCBI Taxonomy" id="47278"/>
    <lineage>
        <taxon>Eukaryota</taxon>
        <taxon>Fungi</taxon>
        <taxon>Dikarya</taxon>
        <taxon>Ascomycota</taxon>
        <taxon>Pezizomycotina</taxon>
        <taxon>Sordariomycetes</taxon>
        <taxon>Hypocreomycetidae</taxon>
        <taxon>Hypocreales</taxon>
        <taxon>Hypocreales incertae sedis</taxon>
        <taxon>Trichothecium</taxon>
    </lineage>
</organism>
<protein>
    <submittedName>
        <fullName evidence="1">Uncharacterized protein</fullName>
    </submittedName>
</protein>
<dbReference type="Proteomes" id="UP001163324">
    <property type="component" value="Chromosome 1"/>
</dbReference>
<evidence type="ECO:0000313" key="1">
    <source>
        <dbReference type="EMBL" id="KAI9904576.1"/>
    </source>
</evidence>
<gene>
    <name evidence="1" type="ORF">N3K66_001105</name>
</gene>
<keyword evidence="2" id="KW-1185">Reference proteome</keyword>
<accession>A0ACC0VDS5</accession>
<sequence>MGSSDIPPSTAPTWLIPASTACLGAGVFSWLATYVLMTRQSLRDNATPIPILPLAINLSWEVVTAVYITEMPLELLGFSLWLLFDLPVLYVTLRTARESFKTQPMIARNYGLVLGLTFVAGVAANFFFAQWWLAEPHRGSGVKWGKTWKGQEARDCTELSWWTAGFAQATFSVGALAMLMQRGHSGGASYSIWFCRFVGTQMGLPVNCFLLWWYWPEAHDFVLQPLSFIIIGTGLACDLAYPFVLAQVKSTERVLSDGTVVSKEDYEAQSERKMK</sequence>
<comment type="caution">
    <text evidence="1">The sequence shown here is derived from an EMBL/GenBank/DDBJ whole genome shotgun (WGS) entry which is preliminary data.</text>
</comment>
<reference evidence="1" key="1">
    <citation type="submission" date="2022-10" db="EMBL/GenBank/DDBJ databases">
        <title>Complete Genome of Trichothecium roseum strain YXFP-22015, a Plant Pathogen Isolated from Citrus.</title>
        <authorList>
            <person name="Wang Y."/>
            <person name="Zhu L."/>
        </authorList>
    </citation>
    <scope>NUCLEOTIDE SEQUENCE</scope>
    <source>
        <strain evidence="1">YXFP-22015</strain>
    </source>
</reference>
<dbReference type="EMBL" id="CM047940">
    <property type="protein sequence ID" value="KAI9904576.1"/>
    <property type="molecule type" value="Genomic_DNA"/>
</dbReference>
<evidence type="ECO:0000313" key="2">
    <source>
        <dbReference type="Proteomes" id="UP001163324"/>
    </source>
</evidence>
<name>A0ACC0VDS5_9HYPO</name>
<proteinExistence type="predicted"/>